<evidence type="ECO:0000313" key="2">
    <source>
        <dbReference type="Proteomes" id="UP000494363"/>
    </source>
</evidence>
<proteinExistence type="predicted"/>
<protein>
    <submittedName>
        <fullName evidence="1">Uncharacterized protein</fullName>
    </submittedName>
</protein>
<sequence>MISALKITADRIADAGVARCITSSTRSCGYVDANAAGMIAKYFATSLAIENVVSEPRVISICLPISTISISLVGFESRSTMLPASFAACVPVFIATATSACASAGASLVPSPVIATRRPSAWCARIVASFASGVASARKSSTPASAAIAAAVNRLSPVTITVLMPILRSSAKRSLMPPFTTSFSSITPSTRAPCSPFSATTSGVLPRRATSFTTFCTSVGKRPPRAST</sequence>
<keyword evidence="2" id="KW-1185">Reference proteome</keyword>
<accession>A0A6J5FD08</accession>
<organism evidence="1 2">
    <name type="scientific">Paraburkholderia humisilvae</name>
    <dbReference type="NCBI Taxonomy" id="627669"/>
    <lineage>
        <taxon>Bacteria</taxon>
        <taxon>Pseudomonadati</taxon>
        <taxon>Pseudomonadota</taxon>
        <taxon>Betaproteobacteria</taxon>
        <taxon>Burkholderiales</taxon>
        <taxon>Burkholderiaceae</taxon>
        <taxon>Paraburkholderia</taxon>
    </lineage>
</organism>
<gene>
    <name evidence="1" type="ORF">LMG29542_08538</name>
</gene>
<dbReference type="Proteomes" id="UP000494363">
    <property type="component" value="Unassembled WGS sequence"/>
</dbReference>
<dbReference type="AlphaFoldDB" id="A0A6J5FD08"/>
<reference evidence="1 2" key="1">
    <citation type="submission" date="2020-04" db="EMBL/GenBank/DDBJ databases">
        <authorList>
            <person name="De Canck E."/>
        </authorList>
    </citation>
    <scope>NUCLEOTIDE SEQUENCE [LARGE SCALE GENOMIC DNA]</scope>
    <source>
        <strain evidence="1 2">LMG 29542</strain>
    </source>
</reference>
<name>A0A6J5FD08_9BURK</name>
<evidence type="ECO:0000313" key="1">
    <source>
        <dbReference type="EMBL" id="CAB3775156.1"/>
    </source>
</evidence>
<dbReference type="EMBL" id="CADIKH010000285">
    <property type="protein sequence ID" value="CAB3775156.1"/>
    <property type="molecule type" value="Genomic_DNA"/>
</dbReference>